<protein>
    <recommendedName>
        <fullName evidence="4">Error-prone DNA polymerase</fullName>
        <ecNumber evidence="3">2.7.7.7</ecNumber>
    </recommendedName>
</protein>
<feature type="domain" description="Polymerase/histidinol phosphatase N-terminal" evidence="14">
    <location>
        <begin position="12"/>
        <end position="79"/>
    </location>
</feature>
<evidence type="ECO:0000256" key="13">
    <source>
        <dbReference type="SAM" id="MobiDB-lite"/>
    </source>
</evidence>
<evidence type="ECO:0000256" key="6">
    <source>
        <dbReference type="ARBA" id="ARBA00022679"/>
    </source>
</evidence>
<proteinExistence type="inferred from homology"/>
<dbReference type="SUPFAM" id="SSF89550">
    <property type="entry name" value="PHP domain-like"/>
    <property type="match status" value="1"/>
</dbReference>
<dbReference type="InterPro" id="IPR011708">
    <property type="entry name" value="DNA_pol3_alpha_NTPase_dom"/>
</dbReference>
<gene>
    <name evidence="15" type="ORF">J0M35_09295</name>
</gene>
<evidence type="ECO:0000256" key="2">
    <source>
        <dbReference type="ARBA" id="ARBA00007391"/>
    </source>
</evidence>
<evidence type="ECO:0000256" key="1">
    <source>
        <dbReference type="ARBA" id="ARBA00004496"/>
    </source>
</evidence>
<dbReference type="AlphaFoldDB" id="A0A8J7P7U7"/>
<keyword evidence="9" id="KW-0227">DNA damage</keyword>
<keyword evidence="6 15" id="KW-0808">Transferase</keyword>
<accession>A0A8J7P7U7</accession>
<dbReference type="CDD" id="cd04485">
    <property type="entry name" value="DnaE_OBF"/>
    <property type="match status" value="1"/>
</dbReference>
<evidence type="ECO:0000256" key="5">
    <source>
        <dbReference type="ARBA" id="ARBA00022490"/>
    </source>
</evidence>
<dbReference type="GO" id="GO:0003887">
    <property type="term" value="F:DNA-directed DNA polymerase activity"/>
    <property type="evidence" value="ECO:0007669"/>
    <property type="project" value="UniProtKB-KW"/>
</dbReference>
<evidence type="ECO:0000259" key="14">
    <source>
        <dbReference type="SMART" id="SM00481"/>
    </source>
</evidence>
<evidence type="ECO:0000256" key="10">
    <source>
        <dbReference type="ARBA" id="ARBA00022932"/>
    </source>
</evidence>
<comment type="caution">
    <text evidence="15">The sequence shown here is derived from an EMBL/GenBank/DDBJ whole genome shotgun (WGS) entry which is preliminary data.</text>
</comment>
<dbReference type="Pfam" id="PF02811">
    <property type="entry name" value="PHP"/>
    <property type="match status" value="1"/>
</dbReference>
<evidence type="ECO:0000313" key="16">
    <source>
        <dbReference type="Proteomes" id="UP000664277"/>
    </source>
</evidence>
<evidence type="ECO:0000256" key="3">
    <source>
        <dbReference type="ARBA" id="ARBA00012417"/>
    </source>
</evidence>
<dbReference type="EC" id="2.7.7.7" evidence="3"/>
<dbReference type="NCBIfam" id="NF004225">
    <property type="entry name" value="PRK05672.1"/>
    <property type="match status" value="1"/>
</dbReference>
<dbReference type="GO" id="GO:0006281">
    <property type="term" value="P:DNA repair"/>
    <property type="evidence" value="ECO:0007669"/>
    <property type="project" value="UniProtKB-KW"/>
</dbReference>
<dbReference type="NCBIfam" id="TIGR00594">
    <property type="entry name" value="polc"/>
    <property type="match status" value="1"/>
</dbReference>
<name>A0A8J7P7U7_9BACT</name>
<evidence type="ECO:0000256" key="11">
    <source>
        <dbReference type="ARBA" id="ARBA00023204"/>
    </source>
</evidence>
<dbReference type="InterPro" id="IPR004365">
    <property type="entry name" value="NA-bd_OB_tRNA"/>
</dbReference>
<dbReference type="InterPro" id="IPR029460">
    <property type="entry name" value="DNAPol_HHH"/>
</dbReference>
<sequence>MFSIDMASLDYAELHCHSAFSFLSGANQPETLVERAREVGLYALALTDTLDLGGIPRFGQSAREAGIAGIIGAELIMEDEFQLVLLACDLTGYSNISSLISKSRMNNERGEARVKYDDLFANSDGLIVLSGDENGAIASALYRGEETRAVKYLRRLKEVFASRFYIEVCNHHLAQESRVARRLIEMAVSSGVNWVVANSAFYARPADRIIHDALVCLKHRVTLDKAGRRLRPNGSWYIRSPEEMLAIWRDDLTGIKNSLFIADQCRFRLGWLDPPLPDYHMSEQIASSITDAPPSLKSLNYSELLRYLVFRGAAERYGELTSSSVHLKQLEHELALINSLKLAPYFLIMWDIVRFAQLRGIAVQGRGSAANSAVCYCLKITAVDPIAMDLLFERFLSEGRSEPPDIDLDIAHHEREQVLQYVYNKYGRAHAAMVCEVITYRGRSAVRDAAFVLGFSQEQADMLASLAGHSEARGAAARLAGSEGDLLSPLGFAPDDRRIQLLIKIVSGLHQLPRHRSIHVGGFVLSARPVSEVVPIEPASMADRTVIQWDKDDLDLVGLIKIDLLGLGMLTMIQEALKLLQRHRGITLDIGKLDMKDASIYAMLQKADTVGVFQVESRAQMNILPKLKPVCFYDIIVSIAIVRPGPIQGNIIHPYLRRRQGLEPVRYLHPSLEPILKRTLGVPLFQEQGMKLAVIAAGFTASQADQLRKVMSHKRSVEKMAKLCHALAEGMAGRGFSQEAIETVTHQLRAFASYGFPESHAASFSLLVYASAYLKRYFPAEFYCAMLNAQPMGFYSPSSLIGDARRHGVVVLPADLAFSSWNCTLEPILSASPDRKEFEQISEQISVQISEQTLRQETAAADFLPRSVSAEPAATVFALRLGLRFIDGLGSRSAVLLEAALKQGPFRSLADVVERSGFSAAELKILARAGAFETFVKGRRQALWQVLSLLSPRPATPLLDYLTGCANSTDSEVELPDMTEIENVIADYSTAGLTTGAHPMTFYRAWCRKRSIVSCLGLRNGIDGDEVEVAGGVICRQRPETAKGFVFLTLEDESGMANVVVNPKVFEVYRRLILDNPYLRVRGRLQLEQGVCNVIAKHFDVLPALKDSGVASTECATSDEAAAHSRDRSQSASQNAVELTSRNFR</sequence>
<dbReference type="InterPro" id="IPR040982">
    <property type="entry name" value="DNA_pol3_finger"/>
</dbReference>
<dbReference type="GO" id="GO:0008408">
    <property type="term" value="F:3'-5' exonuclease activity"/>
    <property type="evidence" value="ECO:0007669"/>
    <property type="project" value="InterPro"/>
</dbReference>
<dbReference type="InterPro" id="IPR016195">
    <property type="entry name" value="Pol/histidinol_Pase-like"/>
</dbReference>
<evidence type="ECO:0000256" key="8">
    <source>
        <dbReference type="ARBA" id="ARBA00022705"/>
    </source>
</evidence>
<feature type="compositionally biased region" description="Polar residues" evidence="13">
    <location>
        <begin position="1130"/>
        <end position="1145"/>
    </location>
</feature>
<dbReference type="Pfam" id="PF14579">
    <property type="entry name" value="HHH_6"/>
    <property type="match status" value="1"/>
</dbReference>
<evidence type="ECO:0000313" key="15">
    <source>
        <dbReference type="EMBL" id="MBN8660544.1"/>
    </source>
</evidence>
<keyword evidence="11" id="KW-0234">DNA repair</keyword>
<keyword evidence="8" id="KW-0235">DNA replication</keyword>
<keyword evidence="5" id="KW-0963">Cytoplasm</keyword>
<comment type="catalytic activity">
    <reaction evidence="12">
        <text>DNA(n) + a 2'-deoxyribonucleoside 5'-triphosphate = DNA(n+1) + diphosphate</text>
        <dbReference type="Rhea" id="RHEA:22508"/>
        <dbReference type="Rhea" id="RHEA-COMP:17339"/>
        <dbReference type="Rhea" id="RHEA-COMP:17340"/>
        <dbReference type="ChEBI" id="CHEBI:33019"/>
        <dbReference type="ChEBI" id="CHEBI:61560"/>
        <dbReference type="ChEBI" id="CHEBI:173112"/>
        <dbReference type="EC" id="2.7.7.7"/>
    </reaction>
</comment>
<dbReference type="GO" id="GO:0005737">
    <property type="term" value="C:cytoplasm"/>
    <property type="evidence" value="ECO:0007669"/>
    <property type="project" value="UniProtKB-SubCell"/>
</dbReference>
<keyword evidence="10" id="KW-0239">DNA-directed DNA polymerase</keyword>
<dbReference type="InterPro" id="IPR023073">
    <property type="entry name" value="DnaE2"/>
</dbReference>
<evidence type="ECO:0000256" key="12">
    <source>
        <dbReference type="ARBA" id="ARBA00049244"/>
    </source>
</evidence>
<dbReference type="HAMAP" id="MF_01902">
    <property type="entry name" value="DNApol_error_prone"/>
    <property type="match status" value="1"/>
</dbReference>
<comment type="subcellular location">
    <subcellularLocation>
        <location evidence="1">Cytoplasm</location>
    </subcellularLocation>
</comment>
<dbReference type="Pfam" id="PF17657">
    <property type="entry name" value="DNA_pol3_finger"/>
    <property type="match status" value="1"/>
</dbReference>
<dbReference type="InterPro" id="IPR004013">
    <property type="entry name" value="PHP_dom"/>
</dbReference>
<evidence type="ECO:0000256" key="9">
    <source>
        <dbReference type="ARBA" id="ARBA00022763"/>
    </source>
</evidence>
<organism evidence="15 16">
    <name type="scientific">Candidatus Obscuribacter phosphatis</name>
    <dbReference type="NCBI Taxonomy" id="1906157"/>
    <lineage>
        <taxon>Bacteria</taxon>
        <taxon>Bacillati</taxon>
        <taxon>Candidatus Melainabacteria</taxon>
        <taxon>Candidatus Obscuribacterales</taxon>
        <taxon>Candidatus Obscuribacteraceae</taxon>
        <taxon>Candidatus Obscuribacter</taxon>
    </lineage>
</organism>
<dbReference type="Proteomes" id="UP000664277">
    <property type="component" value="Unassembled WGS sequence"/>
</dbReference>
<dbReference type="Pfam" id="PF07733">
    <property type="entry name" value="DNA_pol3_alpha"/>
    <property type="match status" value="1"/>
</dbReference>
<evidence type="ECO:0000256" key="4">
    <source>
        <dbReference type="ARBA" id="ARBA00017273"/>
    </source>
</evidence>
<reference evidence="15" key="1">
    <citation type="submission" date="2021-02" db="EMBL/GenBank/DDBJ databases">
        <title>Genome-Resolved Metagenomics of a Microbial Community Performing Photosynthetic Biological Nutrient Removal.</title>
        <authorList>
            <person name="Mcdaniel E.A."/>
        </authorList>
    </citation>
    <scope>NUCLEOTIDE SEQUENCE</scope>
    <source>
        <strain evidence="15">UWPOB_OBS1</strain>
    </source>
</reference>
<dbReference type="InterPro" id="IPR003141">
    <property type="entry name" value="Pol/His_phosphatase_N"/>
</dbReference>
<dbReference type="GO" id="GO:0003676">
    <property type="term" value="F:nucleic acid binding"/>
    <property type="evidence" value="ECO:0007669"/>
    <property type="project" value="InterPro"/>
</dbReference>
<dbReference type="PANTHER" id="PTHR32294:SF4">
    <property type="entry name" value="ERROR-PRONE DNA POLYMERASE"/>
    <property type="match status" value="1"/>
</dbReference>
<dbReference type="Pfam" id="PF01336">
    <property type="entry name" value="tRNA_anti-codon"/>
    <property type="match status" value="1"/>
</dbReference>
<dbReference type="EMBL" id="JAFLCK010000011">
    <property type="protein sequence ID" value="MBN8660544.1"/>
    <property type="molecule type" value="Genomic_DNA"/>
</dbReference>
<dbReference type="GO" id="GO:0006260">
    <property type="term" value="P:DNA replication"/>
    <property type="evidence" value="ECO:0007669"/>
    <property type="project" value="UniProtKB-KW"/>
</dbReference>
<feature type="region of interest" description="Disordered" evidence="13">
    <location>
        <begin position="1120"/>
        <end position="1145"/>
    </location>
</feature>
<dbReference type="InterPro" id="IPR004805">
    <property type="entry name" value="DnaE2/DnaE/PolC"/>
</dbReference>
<dbReference type="PANTHER" id="PTHR32294">
    <property type="entry name" value="DNA POLYMERASE III SUBUNIT ALPHA"/>
    <property type="match status" value="1"/>
</dbReference>
<comment type="similarity">
    <text evidence="2">Belongs to the DNA polymerase type-C family. DnaE2 subfamily.</text>
</comment>
<evidence type="ECO:0000256" key="7">
    <source>
        <dbReference type="ARBA" id="ARBA00022695"/>
    </source>
</evidence>
<keyword evidence="7 15" id="KW-0548">Nucleotidyltransferase</keyword>
<dbReference type="Gene3D" id="3.20.20.140">
    <property type="entry name" value="Metal-dependent hydrolases"/>
    <property type="match status" value="1"/>
</dbReference>
<dbReference type="SMART" id="SM00481">
    <property type="entry name" value="POLIIIAc"/>
    <property type="match status" value="1"/>
</dbReference>